<dbReference type="EMBL" id="CP108038">
    <property type="protein sequence ID" value="WUN86252.1"/>
    <property type="molecule type" value="Genomic_DNA"/>
</dbReference>
<evidence type="ECO:0000313" key="3">
    <source>
        <dbReference type="Proteomes" id="UP001432071"/>
    </source>
</evidence>
<organism evidence="2 3">
    <name type="scientific">Streptomyces bobili</name>
    <dbReference type="NCBI Taxonomy" id="67280"/>
    <lineage>
        <taxon>Bacteria</taxon>
        <taxon>Bacillati</taxon>
        <taxon>Actinomycetota</taxon>
        <taxon>Actinomycetes</taxon>
        <taxon>Kitasatosporales</taxon>
        <taxon>Streptomycetaceae</taxon>
        <taxon>Streptomyces</taxon>
    </lineage>
</organism>
<feature type="compositionally biased region" description="Low complexity" evidence="1">
    <location>
        <begin position="206"/>
        <end position="218"/>
    </location>
</feature>
<dbReference type="Proteomes" id="UP001432071">
    <property type="component" value="Chromosome"/>
</dbReference>
<sequence length="256" mass="27342">MNRVGLGLAIGAGYVLGRTKKMKVALAVGSMVAGKRLNLTPRGVADLVSQQLKDNPQFKEMSDQLRGELRGVGKAASGAMVERQMSALADRLHDRTGQVRDQLDGVVPDVPGGKSREEGDDGDADEYEEPESARDEDFEEADEDAEEVDEEDEDVEDRADEDAEEADEEAEEDEDEDAEEADEDAEEEPPRKRTAAKKTAAKKTAQKAPAKKAPAQKAPAKKAPARGTAAKKSAGPARKTGAKSASRARRAKGGGE</sequence>
<keyword evidence="3" id="KW-1185">Reference proteome</keyword>
<feature type="compositionally biased region" description="Low complexity" evidence="1">
    <location>
        <begin position="225"/>
        <end position="245"/>
    </location>
</feature>
<evidence type="ECO:0000256" key="1">
    <source>
        <dbReference type="SAM" id="MobiDB-lite"/>
    </source>
</evidence>
<feature type="compositionally biased region" description="Basic residues" evidence="1">
    <location>
        <begin position="246"/>
        <end position="256"/>
    </location>
</feature>
<evidence type="ECO:0000313" key="2">
    <source>
        <dbReference type="EMBL" id="WUN86252.1"/>
    </source>
</evidence>
<proteinExistence type="predicted"/>
<gene>
    <name evidence="2" type="ORF">OHT53_09300</name>
</gene>
<accession>A0ABZ1QVD6</accession>
<feature type="region of interest" description="Disordered" evidence="1">
    <location>
        <begin position="94"/>
        <end position="256"/>
    </location>
</feature>
<dbReference type="GeneID" id="93761160"/>
<feature type="compositionally biased region" description="Acidic residues" evidence="1">
    <location>
        <begin position="118"/>
        <end position="187"/>
    </location>
</feature>
<protein>
    <submittedName>
        <fullName evidence="2">DNA primase</fullName>
    </submittedName>
</protein>
<feature type="compositionally biased region" description="Basic residues" evidence="1">
    <location>
        <begin position="192"/>
        <end position="205"/>
    </location>
</feature>
<dbReference type="RefSeq" id="WP_328734669.1">
    <property type="nucleotide sequence ID" value="NZ_CP108038.1"/>
</dbReference>
<reference evidence="2" key="1">
    <citation type="submission" date="2022-10" db="EMBL/GenBank/DDBJ databases">
        <title>The complete genomes of actinobacterial strains from the NBC collection.</title>
        <authorList>
            <person name="Joergensen T.S."/>
            <person name="Alvarez Arevalo M."/>
            <person name="Sterndorff E.B."/>
            <person name="Faurdal D."/>
            <person name="Vuksanovic O."/>
            <person name="Mourched A.-S."/>
            <person name="Charusanti P."/>
            <person name="Shaw S."/>
            <person name="Blin K."/>
            <person name="Weber T."/>
        </authorList>
    </citation>
    <scope>NUCLEOTIDE SEQUENCE</scope>
    <source>
        <strain evidence="2">NBC_00302</strain>
    </source>
</reference>
<feature type="compositionally biased region" description="Basic and acidic residues" evidence="1">
    <location>
        <begin position="94"/>
        <end position="103"/>
    </location>
</feature>
<name>A0ABZ1QVD6_9ACTN</name>